<comment type="caution">
    <text evidence="5">The sequence shown here is derived from an EMBL/GenBank/DDBJ whole genome shotgun (WGS) entry which is preliminary data.</text>
</comment>
<feature type="compositionally biased region" description="Polar residues" evidence="3">
    <location>
        <begin position="282"/>
        <end position="291"/>
    </location>
</feature>
<name>A0A9P4SDS6_9PEZI</name>
<feature type="compositionally biased region" description="Basic and acidic residues" evidence="3">
    <location>
        <begin position="29"/>
        <end position="43"/>
    </location>
</feature>
<evidence type="ECO:0000256" key="1">
    <source>
        <dbReference type="ARBA" id="ARBA00022614"/>
    </source>
</evidence>
<dbReference type="SMART" id="SM00369">
    <property type="entry name" value="LRR_TYP"/>
    <property type="match status" value="4"/>
</dbReference>
<dbReference type="Pfam" id="PF10428">
    <property type="entry name" value="SOG2"/>
    <property type="match status" value="1"/>
</dbReference>
<accession>A0A9P4SDS6</accession>
<dbReference type="OrthoDB" id="1394818at2759"/>
<dbReference type="PANTHER" id="PTHR48051:SF46">
    <property type="entry name" value="LEUCINE RICH REPEAT-CONTAINING DOMAIN PROTEIN"/>
    <property type="match status" value="1"/>
</dbReference>
<protein>
    <recommendedName>
        <fullName evidence="4">Disease resistance R13L4/SHOC-2-like LRR domain-containing protein</fullName>
    </recommendedName>
</protein>
<sequence length="925" mass="100633">MSYDELVANKPVTDDDLIALAKEAIEAAREETRRSGADTDSSTKDLQQPGITIDLGHRYIKKLPDEVIDIIKDEIERLALSHNSITSFPLKIGECTRLRYLNVRYNFFREFPKEILALTSLEILDISKNKLKILPEEISSLTSLKVLAIQKNKIERLPLSLGDINSLQVLKLDGNVITFPPPEVWRHKKDTPSPSNDNERDTLIAIQVKKFLKQQSTREKLKIESEGESSESNVETPRPPPKRIISGRFPVKPSLSGIEAFEINKSESPNQAPPVPARSHFRNPSQQSITATTTVKRPGLAPLVITNERNRSHSESVMSASLRSKRMGMVTRKTTALSTFDESQTKRSSHFRGWSHGSAMSGTSLANGSSSRPLSDLIEHKRKSRAGDTVVEAAKGVHHALAQLESPVTTLIANFRAALRGVDDRNISTVVTMVFSQVNVLKQQLDNYEFMSEDEEVDAVELSGSIHVSSQRCVRNFSTICGFVRSNAVDLVHCGNPRHIRSLLFLLHGSMIEIRNACSELGLEFSTNSKISQGSSQAVNVPQNQAVLRRHPRSNVPIHANLPSRFGAHLHGLDNHGSNYSSRTNTLTTNSVGTATPRSGESFNLPGSAVMSRSNTMQGLSEIDDDRLFEQIYKKINTACSIMMDVLPSCRAHFSKTKENAKRDMDGGATTTILIQTLSRVIDRADEVINAARVLSMRLQTIRLKDPFVRNQQDFWQLCTAYVQSWADFVTSVKALNPYGLITEQVRLTMKPIQPSVKDVSLAINSSPWSHLATRSADPAATVESNLSAIANANNSSLHLNTHNLHPHPNGSQYAHSTTSTPISSYYSTAPAISAGTAIASGVPPTPLLSAALGNAALATVPNTPLPGSGGGLGSASGPGPSGTANQNPGVSQTGYFSGNVFERAERLIASAQGPIGVGGGGRGR</sequence>
<keyword evidence="1" id="KW-0433">Leucine-rich repeat</keyword>
<dbReference type="InterPro" id="IPR003591">
    <property type="entry name" value="Leu-rich_rpt_typical-subtyp"/>
</dbReference>
<organism evidence="5 6">
    <name type="scientific">Patellaria atrata CBS 101060</name>
    <dbReference type="NCBI Taxonomy" id="1346257"/>
    <lineage>
        <taxon>Eukaryota</taxon>
        <taxon>Fungi</taxon>
        <taxon>Dikarya</taxon>
        <taxon>Ascomycota</taxon>
        <taxon>Pezizomycotina</taxon>
        <taxon>Dothideomycetes</taxon>
        <taxon>Dothideomycetes incertae sedis</taxon>
        <taxon>Patellariales</taxon>
        <taxon>Patellariaceae</taxon>
        <taxon>Patellaria</taxon>
    </lineage>
</organism>
<feature type="region of interest" description="Disordered" evidence="3">
    <location>
        <begin position="799"/>
        <end position="820"/>
    </location>
</feature>
<feature type="region of interest" description="Disordered" evidence="3">
    <location>
        <begin position="336"/>
        <end position="374"/>
    </location>
</feature>
<dbReference type="InterPro" id="IPR050216">
    <property type="entry name" value="LRR_domain-containing"/>
</dbReference>
<evidence type="ECO:0000256" key="3">
    <source>
        <dbReference type="SAM" id="MobiDB-lite"/>
    </source>
</evidence>
<dbReference type="InterPro" id="IPR019487">
    <property type="entry name" value="RAM_signalling_pathway_SOG2"/>
</dbReference>
<feature type="domain" description="Disease resistance R13L4/SHOC-2-like LRR" evidence="4">
    <location>
        <begin position="91"/>
        <end position="172"/>
    </location>
</feature>
<feature type="region of interest" description="Disordered" evidence="3">
    <location>
        <begin position="217"/>
        <end position="249"/>
    </location>
</feature>
<feature type="region of interest" description="Disordered" evidence="3">
    <location>
        <begin position="868"/>
        <end position="896"/>
    </location>
</feature>
<feature type="compositionally biased region" description="Low complexity" evidence="3">
    <location>
        <begin position="799"/>
        <end position="810"/>
    </location>
</feature>
<feature type="compositionally biased region" description="Gly residues" evidence="3">
    <location>
        <begin position="868"/>
        <end position="881"/>
    </location>
</feature>
<dbReference type="AlphaFoldDB" id="A0A9P4SDS6"/>
<keyword evidence="6" id="KW-1185">Reference proteome</keyword>
<dbReference type="GO" id="GO:0005737">
    <property type="term" value="C:cytoplasm"/>
    <property type="evidence" value="ECO:0007669"/>
    <property type="project" value="TreeGrafter"/>
</dbReference>
<dbReference type="Gene3D" id="3.80.10.10">
    <property type="entry name" value="Ribonuclease Inhibitor"/>
    <property type="match status" value="1"/>
</dbReference>
<keyword evidence="2" id="KW-0677">Repeat</keyword>
<feature type="compositionally biased region" description="Polar residues" evidence="3">
    <location>
        <begin position="886"/>
        <end position="896"/>
    </location>
</feature>
<feature type="region of interest" description="Disordered" evidence="3">
    <location>
        <begin position="266"/>
        <end position="291"/>
    </location>
</feature>
<evidence type="ECO:0000256" key="2">
    <source>
        <dbReference type="ARBA" id="ARBA00022737"/>
    </source>
</evidence>
<feature type="region of interest" description="Disordered" evidence="3">
    <location>
        <begin position="29"/>
        <end position="48"/>
    </location>
</feature>
<evidence type="ECO:0000259" key="4">
    <source>
        <dbReference type="Pfam" id="PF23598"/>
    </source>
</evidence>
<dbReference type="Pfam" id="PF23598">
    <property type="entry name" value="LRR_14"/>
    <property type="match status" value="1"/>
</dbReference>
<feature type="compositionally biased region" description="Polar residues" evidence="3">
    <location>
        <begin position="358"/>
        <end position="373"/>
    </location>
</feature>
<gene>
    <name evidence="5" type="ORF">M501DRAFT_930430</name>
</gene>
<dbReference type="SUPFAM" id="SSF52058">
    <property type="entry name" value="L domain-like"/>
    <property type="match status" value="1"/>
</dbReference>
<dbReference type="Proteomes" id="UP000799429">
    <property type="component" value="Unassembled WGS sequence"/>
</dbReference>
<dbReference type="PANTHER" id="PTHR48051">
    <property type="match status" value="1"/>
</dbReference>
<dbReference type="InterPro" id="IPR055414">
    <property type="entry name" value="LRR_R13L4/SHOC2-like"/>
</dbReference>
<proteinExistence type="predicted"/>
<evidence type="ECO:0000313" key="6">
    <source>
        <dbReference type="Proteomes" id="UP000799429"/>
    </source>
</evidence>
<dbReference type="EMBL" id="MU006092">
    <property type="protein sequence ID" value="KAF2840745.1"/>
    <property type="molecule type" value="Genomic_DNA"/>
</dbReference>
<dbReference type="InterPro" id="IPR032675">
    <property type="entry name" value="LRR_dom_sf"/>
</dbReference>
<evidence type="ECO:0000313" key="5">
    <source>
        <dbReference type="EMBL" id="KAF2840745.1"/>
    </source>
</evidence>
<reference evidence="5" key="1">
    <citation type="journal article" date="2020" name="Stud. Mycol.">
        <title>101 Dothideomycetes genomes: a test case for predicting lifestyles and emergence of pathogens.</title>
        <authorList>
            <person name="Haridas S."/>
            <person name="Albert R."/>
            <person name="Binder M."/>
            <person name="Bloem J."/>
            <person name="Labutti K."/>
            <person name="Salamov A."/>
            <person name="Andreopoulos B."/>
            <person name="Baker S."/>
            <person name="Barry K."/>
            <person name="Bills G."/>
            <person name="Bluhm B."/>
            <person name="Cannon C."/>
            <person name="Castanera R."/>
            <person name="Culley D."/>
            <person name="Daum C."/>
            <person name="Ezra D."/>
            <person name="Gonzalez J."/>
            <person name="Henrissat B."/>
            <person name="Kuo A."/>
            <person name="Liang C."/>
            <person name="Lipzen A."/>
            <person name="Lutzoni F."/>
            <person name="Magnuson J."/>
            <person name="Mondo S."/>
            <person name="Nolan M."/>
            <person name="Ohm R."/>
            <person name="Pangilinan J."/>
            <person name="Park H.-J."/>
            <person name="Ramirez L."/>
            <person name="Alfaro M."/>
            <person name="Sun H."/>
            <person name="Tritt A."/>
            <person name="Yoshinaga Y."/>
            <person name="Zwiers L.-H."/>
            <person name="Turgeon B."/>
            <person name="Goodwin S."/>
            <person name="Spatafora J."/>
            <person name="Crous P."/>
            <person name="Grigoriev I."/>
        </authorList>
    </citation>
    <scope>NUCLEOTIDE SEQUENCE</scope>
    <source>
        <strain evidence="5">CBS 101060</strain>
    </source>
</reference>